<dbReference type="OrthoDB" id="9807274at2"/>
<feature type="transmembrane region" description="Helical" evidence="7">
    <location>
        <begin position="496"/>
        <end position="517"/>
    </location>
</feature>
<dbReference type="Proteomes" id="UP000054977">
    <property type="component" value="Unassembled WGS sequence"/>
</dbReference>
<protein>
    <submittedName>
        <fullName evidence="9">EmrB/QacA family drug resistance transporter</fullName>
    </submittedName>
</protein>
<proteinExistence type="predicted"/>
<organism evidence="9 10">
    <name type="scientific">Caballeronia humi</name>
    <dbReference type="NCBI Taxonomy" id="326474"/>
    <lineage>
        <taxon>Bacteria</taxon>
        <taxon>Pseudomonadati</taxon>
        <taxon>Pseudomonadota</taxon>
        <taxon>Betaproteobacteria</taxon>
        <taxon>Burkholderiales</taxon>
        <taxon>Burkholderiaceae</taxon>
        <taxon>Caballeronia</taxon>
    </lineage>
</organism>
<feature type="transmembrane region" description="Helical" evidence="7">
    <location>
        <begin position="287"/>
        <end position="312"/>
    </location>
</feature>
<dbReference type="InterPro" id="IPR004638">
    <property type="entry name" value="EmrB-like"/>
</dbReference>
<dbReference type="PANTHER" id="PTHR23501">
    <property type="entry name" value="MAJOR FACILITATOR SUPERFAMILY"/>
    <property type="match status" value="1"/>
</dbReference>
<gene>
    <name evidence="9" type="ORF">AWB65_04058</name>
</gene>
<feature type="transmembrane region" description="Helical" evidence="7">
    <location>
        <begin position="348"/>
        <end position="367"/>
    </location>
</feature>
<evidence type="ECO:0000256" key="3">
    <source>
        <dbReference type="ARBA" id="ARBA00022475"/>
    </source>
</evidence>
<dbReference type="GO" id="GO:0022857">
    <property type="term" value="F:transmembrane transporter activity"/>
    <property type="evidence" value="ECO:0007669"/>
    <property type="project" value="InterPro"/>
</dbReference>
<name>A0A158I0G6_9BURK</name>
<feature type="transmembrane region" description="Helical" evidence="7">
    <location>
        <begin position="118"/>
        <end position="140"/>
    </location>
</feature>
<dbReference type="InterPro" id="IPR011701">
    <property type="entry name" value="MFS"/>
</dbReference>
<keyword evidence="10" id="KW-1185">Reference proteome</keyword>
<reference evidence="9" key="1">
    <citation type="submission" date="2016-01" db="EMBL/GenBank/DDBJ databases">
        <authorList>
            <person name="Peeters C."/>
        </authorList>
    </citation>
    <scope>NUCLEOTIDE SEQUENCE [LARGE SCALE GENOMIC DNA]</scope>
    <source>
        <strain evidence="9">LMG 22934</strain>
    </source>
</reference>
<feature type="transmembrane region" description="Helical" evidence="7">
    <location>
        <begin position="318"/>
        <end position="336"/>
    </location>
</feature>
<feature type="transmembrane region" description="Helical" evidence="7">
    <location>
        <begin position="416"/>
        <end position="435"/>
    </location>
</feature>
<dbReference type="PANTHER" id="PTHR23501:SF51">
    <property type="entry name" value="MULTIDRUG RESISTANCE PROTEIN B"/>
    <property type="match status" value="1"/>
</dbReference>
<evidence type="ECO:0000256" key="5">
    <source>
        <dbReference type="ARBA" id="ARBA00022989"/>
    </source>
</evidence>
<feature type="transmembrane region" description="Helical" evidence="7">
    <location>
        <begin position="152"/>
        <end position="173"/>
    </location>
</feature>
<dbReference type="InterPro" id="IPR036259">
    <property type="entry name" value="MFS_trans_sf"/>
</dbReference>
<dbReference type="CDD" id="cd17503">
    <property type="entry name" value="MFS_LmrB_MDR_like"/>
    <property type="match status" value="1"/>
</dbReference>
<dbReference type="InterPro" id="IPR020846">
    <property type="entry name" value="MFS_dom"/>
</dbReference>
<dbReference type="Pfam" id="PF07690">
    <property type="entry name" value="MFS_1"/>
    <property type="match status" value="1"/>
</dbReference>
<dbReference type="RefSeq" id="WP_087668844.1">
    <property type="nucleotide sequence ID" value="NZ_FCNW02000023.1"/>
</dbReference>
<dbReference type="SUPFAM" id="SSF103473">
    <property type="entry name" value="MFS general substrate transporter"/>
    <property type="match status" value="1"/>
</dbReference>
<dbReference type="EMBL" id="FCNW02000023">
    <property type="protein sequence ID" value="SAL50104.1"/>
    <property type="molecule type" value="Genomic_DNA"/>
</dbReference>
<feature type="transmembrane region" description="Helical" evidence="7">
    <location>
        <begin position="213"/>
        <end position="233"/>
    </location>
</feature>
<keyword evidence="2" id="KW-0813">Transport</keyword>
<dbReference type="AlphaFoldDB" id="A0A158I0G6"/>
<feature type="transmembrane region" description="Helical" evidence="7">
    <location>
        <begin position="95"/>
        <end position="112"/>
    </location>
</feature>
<feature type="transmembrane region" description="Helical" evidence="7">
    <location>
        <begin position="179"/>
        <end position="201"/>
    </location>
</feature>
<accession>A0A158I0G6</accession>
<keyword evidence="3" id="KW-1003">Cell membrane</keyword>
<feature type="transmembrane region" description="Helical" evidence="7">
    <location>
        <begin position="65"/>
        <end position="88"/>
    </location>
</feature>
<evidence type="ECO:0000313" key="9">
    <source>
        <dbReference type="EMBL" id="SAL50104.1"/>
    </source>
</evidence>
<evidence type="ECO:0000256" key="7">
    <source>
        <dbReference type="SAM" id="Phobius"/>
    </source>
</evidence>
<evidence type="ECO:0000313" key="10">
    <source>
        <dbReference type="Proteomes" id="UP000054977"/>
    </source>
</evidence>
<feature type="transmembrane region" description="Helical" evidence="7">
    <location>
        <begin position="245"/>
        <end position="266"/>
    </location>
</feature>
<feature type="domain" description="Major facilitator superfamily (MFS) profile" evidence="8">
    <location>
        <begin position="27"/>
        <end position="472"/>
    </location>
</feature>
<dbReference type="STRING" id="326474.AWB65_04058"/>
<sequence length="527" mass="57169">MKPDAIDRPASASPETPDAALRRTWIAVAAAILGVFMSILDIQITNASLKEIFGSLSATQDEGSWMSTAYLAAEVTVIPLTTFFMTVFGLRNYMLANSVLFVIFSTLCGFAWNLQSMIVFRMLQGLAGGGLIPMAMTLLLTRLPPQKRMTGLAWMMLSTTLAPTLGPTIGGILTDLYGWPSIFFINWAPGVLMVLGLAYGLDRGASKPQILQQADWLAIATMATGLVSLIIFLEEGNTRDWFDSRFVQFFFVSALVNLSLWIFLMLSRKNPFVNLGLFGRRNFGVSSVVGATTGMALYGSTFLLPLFLAQIAGYNSRQIGMVIMWMGLPQLVMMPIVARLSKVYDNRLICSVGLVLFAMSSFMNTTMTADTMSDQLIASQVLRGLGQPMIVLTLSNFATVRMEMHNMSSASSLFNMSRILGGAVGTAILATLLTLREKYHSVRLGESVTAFSDGVMSRVDLLSSAFSRDAGDAAGVGDQALATIARLVRRESFVMAYNDCFFVLSLVLAASIAVLWLSDRVVAGGGK</sequence>
<feature type="transmembrane region" description="Helical" evidence="7">
    <location>
        <begin position="25"/>
        <end position="45"/>
    </location>
</feature>
<comment type="caution">
    <text evidence="9">The sequence shown here is derived from an EMBL/GenBank/DDBJ whole genome shotgun (WGS) entry which is preliminary data.</text>
</comment>
<evidence type="ECO:0000256" key="2">
    <source>
        <dbReference type="ARBA" id="ARBA00022448"/>
    </source>
</evidence>
<evidence type="ECO:0000256" key="4">
    <source>
        <dbReference type="ARBA" id="ARBA00022692"/>
    </source>
</evidence>
<dbReference type="GO" id="GO:0005886">
    <property type="term" value="C:plasma membrane"/>
    <property type="evidence" value="ECO:0007669"/>
    <property type="project" value="UniProtKB-SubCell"/>
</dbReference>
<evidence type="ECO:0000256" key="6">
    <source>
        <dbReference type="ARBA" id="ARBA00023136"/>
    </source>
</evidence>
<keyword evidence="4 7" id="KW-0812">Transmembrane</keyword>
<comment type="subcellular location">
    <subcellularLocation>
        <location evidence="1">Cell membrane</location>
        <topology evidence="1">Multi-pass membrane protein</topology>
    </subcellularLocation>
</comment>
<evidence type="ECO:0000259" key="8">
    <source>
        <dbReference type="PROSITE" id="PS50850"/>
    </source>
</evidence>
<dbReference type="PROSITE" id="PS50850">
    <property type="entry name" value="MFS"/>
    <property type="match status" value="1"/>
</dbReference>
<evidence type="ECO:0000256" key="1">
    <source>
        <dbReference type="ARBA" id="ARBA00004651"/>
    </source>
</evidence>
<keyword evidence="6 7" id="KW-0472">Membrane</keyword>
<keyword evidence="5 7" id="KW-1133">Transmembrane helix</keyword>
<dbReference type="Gene3D" id="1.20.1250.20">
    <property type="entry name" value="MFS general substrate transporter like domains"/>
    <property type="match status" value="2"/>
</dbReference>
<dbReference type="NCBIfam" id="TIGR00711">
    <property type="entry name" value="efflux_EmrB"/>
    <property type="match status" value="1"/>
</dbReference>